<reference evidence="2" key="1">
    <citation type="submission" date="2018-11" db="EMBL/GenBank/DDBJ databases">
        <title>Complete genome sequence of Paenibacillus sp. ML311-T8.</title>
        <authorList>
            <person name="Nam Y.-D."/>
            <person name="Kang J."/>
            <person name="Chung W.-H."/>
            <person name="Park Y.S."/>
        </authorList>
    </citation>
    <scope>NUCLEOTIDE SEQUENCE [LARGE SCALE GENOMIC DNA]</scope>
    <source>
        <strain evidence="2">ML311-T8</strain>
    </source>
</reference>
<accession>A0A6B8RUP5</accession>
<dbReference type="KEGG" id="ppsc:EHS13_33890"/>
<dbReference type="RefSeq" id="WP_155704666.1">
    <property type="nucleotide sequence ID" value="NZ_CP034235.1"/>
</dbReference>
<dbReference type="Gene3D" id="3.20.20.80">
    <property type="entry name" value="Glycosidases"/>
    <property type="match status" value="1"/>
</dbReference>
<dbReference type="Gene3D" id="2.60.120.260">
    <property type="entry name" value="Galactose-binding domain-like"/>
    <property type="match status" value="1"/>
</dbReference>
<proteinExistence type="predicted"/>
<organism evidence="1 2">
    <name type="scientific">Paenibacillus psychroresistens</name>
    <dbReference type="NCBI Taxonomy" id="1778678"/>
    <lineage>
        <taxon>Bacteria</taxon>
        <taxon>Bacillati</taxon>
        <taxon>Bacillota</taxon>
        <taxon>Bacilli</taxon>
        <taxon>Bacillales</taxon>
        <taxon>Paenibacillaceae</taxon>
        <taxon>Paenibacillus</taxon>
    </lineage>
</organism>
<dbReference type="AlphaFoldDB" id="A0A6B8RUP5"/>
<dbReference type="OrthoDB" id="2504267at2"/>
<keyword evidence="2" id="KW-1185">Reference proteome</keyword>
<gene>
    <name evidence="1" type="ORF">EHS13_33890</name>
</gene>
<evidence type="ECO:0000313" key="2">
    <source>
        <dbReference type="Proteomes" id="UP000426246"/>
    </source>
</evidence>
<evidence type="ECO:0000313" key="1">
    <source>
        <dbReference type="EMBL" id="QGQ99499.1"/>
    </source>
</evidence>
<sequence length="481" mass="54415">MTDQQALNRASLPLIGAIRWDAWFPGNTYPGFVDPLLYTAYDFRKPFYGWFNSGIPEHAEIMDQEIDYASEAKLDFWAFVWYPENDEHPGIAQINGCLNDYMSSAKHHLMQFCLVLQTGWVAGKHLGSWRELFVPEFVEKMRDPQYVKVEGNRPLLFWMDTEFLDSVDKGFGCNWREELDYLTEQLLNAGMGKPFLVDMRHDYASALRFGLDGISDYGPASIKLKGHHAYAALAAHDREKLESSHGLQIVPGIGAAIDPRPRDLGEWTLQTGIQYGFSFELPTHDEWLEHLKSTCEWVQQNEKKAGSPGIVCIYSWNEIDEGGPGIVPTEQEGTYFLDAIYEVKTGKTRADQWNRVNDSNPMIVYKGEWESIFPHKGCYCNDITSSDAIGSSFSYTFNGTELRLIGGKGPDYGMLEVEIDSGKVRMEVDLYNIDAQPSIVLCSIGGLPAGKHILKAMLLKKHNWNSLGHKATLDAVHFRTE</sequence>
<name>A0A6B8RUP5_9BACL</name>
<dbReference type="EMBL" id="CP034235">
    <property type="protein sequence ID" value="QGQ99499.1"/>
    <property type="molecule type" value="Genomic_DNA"/>
</dbReference>
<dbReference type="Proteomes" id="UP000426246">
    <property type="component" value="Chromosome"/>
</dbReference>
<protein>
    <submittedName>
        <fullName evidence="1">Uncharacterized protein</fullName>
    </submittedName>
</protein>